<feature type="region of interest" description="Disordered" evidence="1">
    <location>
        <begin position="1"/>
        <end position="29"/>
    </location>
</feature>
<feature type="compositionally biased region" description="Polar residues" evidence="1">
    <location>
        <begin position="74"/>
        <end position="85"/>
    </location>
</feature>
<gene>
    <name evidence="2" type="ORF">LIER_38042</name>
</gene>
<dbReference type="PANTHER" id="PTHR14791:SF42">
    <property type="entry name" value="F16L1.2 PROTEIN"/>
    <property type="match status" value="1"/>
</dbReference>
<dbReference type="PANTHER" id="PTHR14791">
    <property type="entry name" value="BOMB/KIRA PROTEINS"/>
    <property type="match status" value="1"/>
</dbReference>
<dbReference type="InterPro" id="IPR051105">
    <property type="entry name" value="WWC/KIBRA_Hippo_Reg"/>
</dbReference>
<organism evidence="2 3">
    <name type="scientific">Lithospermum erythrorhizon</name>
    <name type="common">Purple gromwell</name>
    <name type="synonym">Lithospermum officinale var. erythrorhizon</name>
    <dbReference type="NCBI Taxonomy" id="34254"/>
    <lineage>
        <taxon>Eukaryota</taxon>
        <taxon>Viridiplantae</taxon>
        <taxon>Streptophyta</taxon>
        <taxon>Embryophyta</taxon>
        <taxon>Tracheophyta</taxon>
        <taxon>Spermatophyta</taxon>
        <taxon>Magnoliopsida</taxon>
        <taxon>eudicotyledons</taxon>
        <taxon>Gunneridae</taxon>
        <taxon>Pentapetalae</taxon>
        <taxon>asterids</taxon>
        <taxon>lamiids</taxon>
        <taxon>Boraginales</taxon>
        <taxon>Boraginaceae</taxon>
        <taxon>Boraginoideae</taxon>
        <taxon>Lithospermeae</taxon>
        <taxon>Lithospermum</taxon>
    </lineage>
</organism>
<dbReference type="EMBL" id="BAABME010018841">
    <property type="protein sequence ID" value="GAA0155196.1"/>
    <property type="molecule type" value="Genomic_DNA"/>
</dbReference>
<dbReference type="AlphaFoldDB" id="A0AAV3PWY2"/>
<evidence type="ECO:0000313" key="3">
    <source>
        <dbReference type="Proteomes" id="UP001454036"/>
    </source>
</evidence>
<feature type="region of interest" description="Disordered" evidence="1">
    <location>
        <begin position="74"/>
        <end position="103"/>
    </location>
</feature>
<accession>A0AAV3PWY2</accession>
<protein>
    <submittedName>
        <fullName evidence="2">Uncharacterized protein</fullName>
    </submittedName>
</protein>
<reference evidence="2 3" key="1">
    <citation type="submission" date="2024-01" db="EMBL/GenBank/DDBJ databases">
        <title>The complete chloroplast genome sequence of Lithospermum erythrorhizon: insights into the phylogenetic relationship among Boraginaceae species and the maternal lineages of purple gromwells.</title>
        <authorList>
            <person name="Okada T."/>
            <person name="Watanabe K."/>
        </authorList>
    </citation>
    <scope>NUCLEOTIDE SEQUENCE [LARGE SCALE GENOMIC DNA]</scope>
</reference>
<feature type="compositionally biased region" description="Basic and acidic residues" evidence="1">
    <location>
        <begin position="1"/>
        <end position="14"/>
    </location>
</feature>
<sequence>MVSFHKHTELETTLHKKRKPNQHDDDEEDIDYETIDKSLKAKTSKFQEVVHLQTPLPLEWQRCLDIKSGETYNNTKANESSSSRDSMVDFETPPSRRRDHSPSVSLDLDLHLPCGSHPKDFTDDNKNKSNDNVGGFIKIGSTSLSSSCLIFEGDELQKELVTAVCHKCHMLIMMSKASLSCPNCKFIHKPQDGSFPGLSL</sequence>
<comment type="caution">
    <text evidence="2">The sequence shown here is derived from an EMBL/GenBank/DDBJ whole genome shotgun (WGS) entry which is preliminary data.</text>
</comment>
<name>A0AAV3PWY2_LITER</name>
<keyword evidence="3" id="KW-1185">Reference proteome</keyword>
<dbReference type="Proteomes" id="UP001454036">
    <property type="component" value="Unassembled WGS sequence"/>
</dbReference>
<evidence type="ECO:0000313" key="2">
    <source>
        <dbReference type="EMBL" id="GAA0155196.1"/>
    </source>
</evidence>
<proteinExistence type="predicted"/>
<evidence type="ECO:0000256" key="1">
    <source>
        <dbReference type="SAM" id="MobiDB-lite"/>
    </source>
</evidence>